<dbReference type="SMART" id="SM01217">
    <property type="entry name" value="Fn3_like"/>
    <property type="match status" value="1"/>
</dbReference>
<protein>
    <recommendedName>
        <fullName evidence="2">Fibronectin type III-like domain-containing protein</fullName>
    </recommendedName>
</protein>
<keyword evidence="4" id="KW-1185">Reference proteome</keyword>
<dbReference type="PANTHER" id="PTHR42721">
    <property type="entry name" value="SUGAR HYDROLASE-RELATED"/>
    <property type="match status" value="1"/>
</dbReference>
<dbReference type="SUPFAM" id="SSF52279">
    <property type="entry name" value="Beta-D-glucan exohydrolase, C-terminal domain"/>
    <property type="match status" value="1"/>
</dbReference>
<dbReference type="Pfam" id="PF14310">
    <property type="entry name" value="Fn3-like"/>
    <property type="match status" value="1"/>
</dbReference>
<dbReference type="Gene3D" id="2.60.40.10">
    <property type="entry name" value="Immunoglobulins"/>
    <property type="match status" value="1"/>
</dbReference>
<comment type="caution">
    <text evidence="3">The sequence shown here is derived from an EMBL/GenBank/DDBJ whole genome shotgun (WGS) entry which is preliminary data.</text>
</comment>
<dbReference type="Proteomes" id="UP001318860">
    <property type="component" value="Unassembled WGS sequence"/>
</dbReference>
<feature type="domain" description="Fibronectin type III-like" evidence="2">
    <location>
        <begin position="129"/>
        <end position="201"/>
    </location>
</feature>
<dbReference type="EMBL" id="JABTTQ020002943">
    <property type="protein sequence ID" value="KAK6121042.1"/>
    <property type="molecule type" value="Genomic_DNA"/>
</dbReference>
<organism evidence="3 4">
    <name type="scientific">Rehmannia glutinosa</name>
    <name type="common">Chinese foxglove</name>
    <dbReference type="NCBI Taxonomy" id="99300"/>
    <lineage>
        <taxon>Eukaryota</taxon>
        <taxon>Viridiplantae</taxon>
        <taxon>Streptophyta</taxon>
        <taxon>Embryophyta</taxon>
        <taxon>Tracheophyta</taxon>
        <taxon>Spermatophyta</taxon>
        <taxon>Magnoliopsida</taxon>
        <taxon>eudicotyledons</taxon>
        <taxon>Gunneridae</taxon>
        <taxon>Pentapetalae</taxon>
        <taxon>asterids</taxon>
        <taxon>lamiids</taxon>
        <taxon>Lamiales</taxon>
        <taxon>Orobanchaceae</taxon>
        <taxon>Rehmannieae</taxon>
        <taxon>Rehmannia</taxon>
    </lineage>
</organism>
<dbReference type="InterPro" id="IPR026891">
    <property type="entry name" value="Fn3-like"/>
</dbReference>
<reference evidence="3 4" key="1">
    <citation type="journal article" date="2021" name="Comput. Struct. Biotechnol. J.">
        <title>De novo genome assembly of the potent medicinal plant Rehmannia glutinosa using nanopore technology.</title>
        <authorList>
            <person name="Ma L."/>
            <person name="Dong C."/>
            <person name="Song C."/>
            <person name="Wang X."/>
            <person name="Zheng X."/>
            <person name="Niu Y."/>
            <person name="Chen S."/>
            <person name="Feng W."/>
        </authorList>
    </citation>
    <scope>NUCLEOTIDE SEQUENCE [LARGE SCALE GENOMIC DNA]</scope>
    <source>
        <strain evidence="3">DH-2019</strain>
    </source>
</reference>
<dbReference type="InterPro" id="IPR044993">
    <property type="entry name" value="BXL"/>
</dbReference>
<proteinExistence type="predicted"/>
<dbReference type="Gene3D" id="3.40.50.1700">
    <property type="entry name" value="Glycoside hydrolase family 3 C-terminal domain"/>
    <property type="match status" value="1"/>
</dbReference>
<name>A0ABR0UES9_REHGL</name>
<evidence type="ECO:0000259" key="2">
    <source>
        <dbReference type="SMART" id="SM01217"/>
    </source>
</evidence>
<dbReference type="PANTHER" id="PTHR42721:SF14">
    <property type="entry name" value="BETA-D-XYLOSIDASE 4-RELATED"/>
    <property type="match status" value="1"/>
</dbReference>
<evidence type="ECO:0000313" key="4">
    <source>
        <dbReference type="Proteomes" id="UP001318860"/>
    </source>
</evidence>
<keyword evidence="1" id="KW-0378">Hydrolase</keyword>
<accession>A0ABR0UES9</accession>
<dbReference type="InterPro" id="IPR036881">
    <property type="entry name" value="Glyco_hydro_3_C_sf"/>
</dbReference>
<evidence type="ECO:0000313" key="3">
    <source>
        <dbReference type="EMBL" id="KAK6121042.1"/>
    </source>
</evidence>
<gene>
    <name evidence="3" type="ORF">DH2020_045213</name>
</gene>
<sequence length="283" mass="32038">MKKPNHRSLCGDAGGRLPMTWYPQSYADKVNMTDMNMRPDPATGYPGRTYRFYKGPTVFSFGDGLSYTDFSHHLVKAPKMVSLALEDGHVCRSSSSACKSIDAMEERCTNLAFDVHMRVKNVGRMSGGHTVFLFSSPPQMHNAPQKHLLGFQKVNLASQEEGMVRFSVDVCKDLSLVDENGNKKVALGEHILHNIKIGFPASFPHVLYSRFLHDVNTKLMQSLMGLDDSFENIRNQMTGHEAKECFKLHGIPDWYIKLKEQRVRPQAYVVESIPGNWVFKVMH</sequence>
<dbReference type="InterPro" id="IPR013783">
    <property type="entry name" value="Ig-like_fold"/>
</dbReference>
<evidence type="ECO:0000256" key="1">
    <source>
        <dbReference type="ARBA" id="ARBA00022801"/>
    </source>
</evidence>